<proteinExistence type="predicted"/>
<dbReference type="Gene3D" id="3.40.50.1110">
    <property type="entry name" value="SGNH hydrolase"/>
    <property type="match status" value="1"/>
</dbReference>
<keyword evidence="2" id="KW-0378">Hydrolase</keyword>
<dbReference type="SUPFAM" id="SSF52266">
    <property type="entry name" value="SGNH hydrolase"/>
    <property type="match status" value="1"/>
</dbReference>
<organism evidence="2 3">
    <name type="scientific">Mesorhizobium calcicola</name>
    <dbReference type="NCBI Taxonomy" id="1300310"/>
    <lineage>
        <taxon>Bacteria</taxon>
        <taxon>Pseudomonadati</taxon>
        <taxon>Pseudomonadota</taxon>
        <taxon>Alphaproteobacteria</taxon>
        <taxon>Hyphomicrobiales</taxon>
        <taxon>Phyllobacteriaceae</taxon>
        <taxon>Mesorhizobium</taxon>
    </lineage>
</organism>
<comment type="caution">
    <text evidence="2">The sequence shown here is derived from an EMBL/GenBank/DDBJ whole genome shotgun (WGS) entry which is preliminary data.</text>
</comment>
<dbReference type="GO" id="GO:0016787">
    <property type="term" value="F:hydrolase activity"/>
    <property type="evidence" value="ECO:0007669"/>
    <property type="project" value="UniProtKB-KW"/>
</dbReference>
<protein>
    <submittedName>
        <fullName evidence="2">SGNH/GDSL hydrolase family protein</fullName>
    </submittedName>
</protein>
<dbReference type="InterPro" id="IPR051532">
    <property type="entry name" value="Ester_Hydrolysis_Enzymes"/>
</dbReference>
<dbReference type="InterPro" id="IPR013830">
    <property type="entry name" value="SGNH_hydro"/>
</dbReference>
<dbReference type="CDD" id="cd00229">
    <property type="entry name" value="SGNH_hydrolase"/>
    <property type="match status" value="1"/>
</dbReference>
<feature type="domain" description="SGNH hydrolase-type esterase" evidence="1">
    <location>
        <begin position="181"/>
        <end position="374"/>
    </location>
</feature>
<dbReference type="EMBL" id="JBHUGY010000041">
    <property type="protein sequence ID" value="MFD2056545.1"/>
    <property type="molecule type" value="Genomic_DNA"/>
</dbReference>
<dbReference type="PANTHER" id="PTHR30383:SF5">
    <property type="entry name" value="SGNH HYDROLASE-TYPE ESTERASE DOMAIN-CONTAINING PROTEIN"/>
    <property type="match status" value="1"/>
</dbReference>
<evidence type="ECO:0000313" key="2">
    <source>
        <dbReference type="EMBL" id="MFD2056545.1"/>
    </source>
</evidence>
<keyword evidence="3" id="KW-1185">Reference proteome</keyword>
<dbReference type="InterPro" id="IPR036514">
    <property type="entry name" value="SGNH_hydro_sf"/>
</dbReference>
<evidence type="ECO:0000259" key="1">
    <source>
        <dbReference type="Pfam" id="PF13472"/>
    </source>
</evidence>
<reference evidence="3" key="1">
    <citation type="journal article" date="2019" name="Int. J. Syst. Evol. Microbiol.">
        <title>The Global Catalogue of Microorganisms (GCM) 10K type strain sequencing project: providing services to taxonomists for standard genome sequencing and annotation.</title>
        <authorList>
            <consortium name="The Broad Institute Genomics Platform"/>
            <consortium name="The Broad Institute Genome Sequencing Center for Infectious Disease"/>
            <person name="Wu L."/>
            <person name="Ma J."/>
        </authorList>
    </citation>
    <scope>NUCLEOTIDE SEQUENCE [LARGE SCALE GENOMIC DNA]</scope>
    <source>
        <strain evidence="3">CGMCC 1.16226</strain>
    </source>
</reference>
<gene>
    <name evidence="2" type="ORF">ACFSQT_26745</name>
</gene>
<evidence type="ECO:0000313" key="3">
    <source>
        <dbReference type="Proteomes" id="UP001597349"/>
    </source>
</evidence>
<sequence>MARPATAAVRLLTGEREPVRLATTSNTNLYGLQTIDGVLTEVGDRVLVKKQSDATKNGIYTASEGQWYRAADARTSRTMQKGTSVRVQQGTASAGKTFVFNTLDPVIEQDAISIGLTSDSYLPAIVANTMLVANSLGTAYFSATPGQVRAYLNIDAAEADGAGINKLAVDMWNGVPVEIECFGDSTMVGYDPNVLVSPFITAEPPTYKLETFLKDYFFSTAITVTNRAVSGSRSSQMLDGTDGSGSTLAAKMAVSTADIVYCNHGINDAQNSQPTPPEIYRANLESFVNICRTNGKVPILQTPNPIYAVPSLGTADKANRQKNYVQIMRDVAENTGTILVDVYNMINSFIRSGNYKVQDAVPDGVHPTAVTYRAIGQLMALPFVHPHAGLAGANQFISIAEGTVTIDPASTSLAAGATRTGLMLISDAISHPKSIKAMIRVDEPGLDIYIGYPIWNGGLAAVGVSWDQVGVGTINQFSSITLTSFEFAQDHEVCVARNVPVGLHMVTLGASSGAASLGLSHIRSRRSTVKKAFTKGSVSSDRFRDLALTQFNVFSSSTDVAMLEDELFISRLLSGEGVDLIFTATMAKDTQFILHGITTAPAVSTAMQARMGVGVGLNGSGFVTVYQLSGENTYATTVLNAVDLSGVAHQWRLTLGAGLSQTMTVYVDGASLGTAALTVPYLGGCMGGRTSGSSKILNITDLRVVEH</sequence>
<dbReference type="Proteomes" id="UP001597349">
    <property type="component" value="Unassembled WGS sequence"/>
</dbReference>
<accession>A0ABW4WJ10</accession>
<dbReference type="RefSeq" id="WP_379023792.1">
    <property type="nucleotide sequence ID" value="NZ_JBHUGY010000041.1"/>
</dbReference>
<dbReference type="PANTHER" id="PTHR30383">
    <property type="entry name" value="THIOESTERASE 1/PROTEASE 1/LYSOPHOSPHOLIPASE L1"/>
    <property type="match status" value="1"/>
</dbReference>
<dbReference type="Pfam" id="PF13472">
    <property type="entry name" value="Lipase_GDSL_2"/>
    <property type="match status" value="1"/>
</dbReference>
<name>A0ABW4WJ10_9HYPH</name>